<keyword evidence="4" id="KW-0547">Nucleotide-binding</keyword>
<protein>
    <recommendedName>
        <fullName evidence="1">cyclin-dependent kinase</fullName>
        <ecNumber evidence="1">2.7.11.22</ecNumber>
    </recommendedName>
</protein>
<evidence type="ECO:0000256" key="5">
    <source>
        <dbReference type="ARBA" id="ARBA00022777"/>
    </source>
</evidence>
<feature type="compositionally biased region" description="Gly residues" evidence="9">
    <location>
        <begin position="678"/>
        <end position="688"/>
    </location>
</feature>
<feature type="compositionally biased region" description="Low complexity" evidence="9">
    <location>
        <begin position="1233"/>
        <end position="1245"/>
    </location>
</feature>
<feature type="compositionally biased region" description="Low complexity" evidence="9">
    <location>
        <begin position="482"/>
        <end position="496"/>
    </location>
</feature>
<dbReference type="PANTHER" id="PTHR24055">
    <property type="entry name" value="MITOGEN-ACTIVATED PROTEIN KINASE"/>
    <property type="match status" value="1"/>
</dbReference>
<dbReference type="GO" id="GO:0005524">
    <property type="term" value="F:ATP binding"/>
    <property type="evidence" value="ECO:0007669"/>
    <property type="project" value="UniProtKB-KW"/>
</dbReference>
<dbReference type="EMBL" id="JAEHOE010000013">
    <property type="protein sequence ID" value="KAG2497670.1"/>
    <property type="molecule type" value="Genomic_DNA"/>
</dbReference>
<feature type="compositionally biased region" description="Basic residues" evidence="9">
    <location>
        <begin position="802"/>
        <end position="813"/>
    </location>
</feature>
<dbReference type="GO" id="GO:0004693">
    <property type="term" value="F:cyclin-dependent protein serine/threonine kinase activity"/>
    <property type="evidence" value="ECO:0007669"/>
    <property type="project" value="UniProtKB-EC"/>
</dbReference>
<dbReference type="FunFam" id="3.30.200.20:FF:000049">
    <property type="entry name" value="cyclin-dependent kinase-like 1 isoform X1"/>
    <property type="match status" value="1"/>
</dbReference>
<keyword evidence="3" id="KW-0808">Transferase</keyword>
<feature type="domain" description="Protein kinase" evidence="10">
    <location>
        <begin position="4"/>
        <end position="302"/>
    </location>
</feature>
<evidence type="ECO:0000259" key="10">
    <source>
        <dbReference type="PROSITE" id="PS50011"/>
    </source>
</evidence>
<dbReference type="InterPro" id="IPR008271">
    <property type="entry name" value="Ser/Thr_kinase_AS"/>
</dbReference>
<comment type="catalytic activity">
    <reaction evidence="7">
        <text>L-threonyl-[protein] + ATP = O-phospho-L-threonyl-[protein] + ADP + H(+)</text>
        <dbReference type="Rhea" id="RHEA:46608"/>
        <dbReference type="Rhea" id="RHEA-COMP:11060"/>
        <dbReference type="Rhea" id="RHEA-COMP:11605"/>
        <dbReference type="ChEBI" id="CHEBI:15378"/>
        <dbReference type="ChEBI" id="CHEBI:30013"/>
        <dbReference type="ChEBI" id="CHEBI:30616"/>
        <dbReference type="ChEBI" id="CHEBI:61977"/>
        <dbReference type="ChEBI" id="CHEBI:456216"/>
        <dbReference type="EC" id="2.7.11.22"/>
    </reaction>
</comment>
<dbReference type="InterPro" id="IPR050117">
    <property type="entry name" value="MAPK"/>
</dbReference>
<keyword evidence="2" id="KW-0723">Serine/threonine-protein kinase</keyword>
<evidence type="ECO:0000256" key="8">
    <source>
        <dbReference type="ARBA" id="ARBA00048367"/>
    </source>
</evidence>
<keyword evidence="12" id="KW-1185">Reference proteome</keyword>
<dbReference type="Gene3D" id="1.10.510.10">
    <property type="entry name" value="Transferase(Phosphotransferase) domain 1"/>
    <property type="match status" value="2"/>
</dbReference>
<feature type="compositionally biased region" description="Low complexity" evidence="9">
    <location>
        <begin position="887"/>
        <end position="909"/>
    </location>
</feature>
<gene>
    <name evidence="11" type="ORF">HYH03_004409</name>
</gene>
<feature type="region of interest" description="Disordered" evidence="9">
    <location>
        <begin position="1225"/>
        <end position="1268"/>
    </location>
</feature>
<evidence type="ECO:0000313" key="11">
    <source>
        <dbReference type="EMBL" id="KAG2497670.1"/>
    </source>
</evidence>
<dbReference type="Pfam" id="PF00069">
    <property type="entry name" value="Pkinase"/>
    <property type="match status" value="1"/>
</dbReference>
<evidence type="ECO:0000256" key="9">
    <source>
        <dbReference type="SAM" id="MobiDB-lite"/>
    </source>
</evidence>
<evidence type="ECO:0000256" key="3">
    <source>
        <dbReference type="ARBA" id="ARBA00022679"/>
    </source>
</evidence>
<feature type="region of interest" description="Disordered" evidence="9">
    <location>
        <begin position="482"/>
        <end position="502"/>
    </location>
</feature>
<feature type="region of interest" description="Disordered" evidence="9">
    <location>
        <begin position="137"/>
        <end position="165"/>
    </location>
</feature>
<feature type="region of interest" description="Disordered" evidence="9">
    <location>
        <begin position="546"/>
        <end position="568"/>
    </location>
</feature>
<comment type="catalytic activity">
    <reaction evidence="8">
        <text>L-seryl-[protein] + ATP = O-phospho-L-seryl-[protein] + ADP + H(+)</text>
        <dbReference type="Rhea" id="RHEA:17989"/>
        <dbReference type="Rhea" id="RHEA-COMP:9863"/>
        <dbReference type="Rhea" id="RHEA-COMP:11604"/>
        <dbReference type="ChEBI" id="CHEBI:15378"/>
        <dbReference type="ChEBI" id="CHEBI:29999"/>
        <dbReference type="ChEBI" id="CHEBI:30616"/>
        <dbReference type="ChEBI" id="CHEBI:83421"/>
        <dbReference type="ChEBI" id="CHEBI:456216"/>
        <dbReference type="EC" id="2.7.11.22"/>
    </reaction>
</comment>
<dbReference type="SUPFAM" id="SSF56112">
    <property type="entry name" value="Protein kinase-like (PK-like)"/>
    <property type="match status" value="1"/>
</dbReference>
<dbReference type="SMART" id="SM00220">
    <property type="entry name" value="S_TKc"/>
    <property type="match status" value="1"/>
</dbReference>
<reference evidence="11" key="1">
    <citation type="journal article" date="2020" name="bioRxiv">
        <title>Comparative genomics of Chlamydomonas.</title>
        <authorList>
            <person name="Craig R.J."/>
            <person name="Hasan A.R."/>
            <person name="Ness R.W."/>
            <person name="Keightley P.D."/>
        </authorList>
    </citation>
    <scope>NUCLEOTIDE SEQUENCE</scope>
    <source>
        <strain evidence="11">CCAP 11/70</strain>
    </source>
</reference>
<dbReference type="Gene3D" id="3.30.200.20">
    <property type="entry name" value="Phosphorylase Kinase, domain 1"/>
    <property type="match status" value="1"/>
</dbReference>
<evidence type="ECO:0000256" key="1">
    <source>
        <dbReference type="ARBA" id="ARBA00012425"/>
    </source>
</evidence>
<feature type="compositionally biased region" description="Low complexity" evidence="9">
    <location>
        <begin position="814"/>
        <end position="828"/>
    </location>
</feature>
<dbReference type="OrthoDB" id="550242at2759"/>
<evidence type="ECO:0000256" key="7">
    <source>
        <dbReference type="ARBA" id="ARBA00047811"/>
    </source>
</evidence>
<evidence type="ECO:0000256" key="2">
    <source>
        <dbReference type="ARBA" id="ARBA00022527"/>
    </source>
</evidence>
<keyword evidence="5" id="KW-0418">Kinase</keyword>
<accession>A0A835Y7G4</accession>
<feature type="compositionally biased region" description="Low complexity" evidence="9">
    <location>
        <begin position="792"/>
        <end position="801"/>
    </location>
</feature>
<dbReference type="EC" id="2.7.11.22" evidence="1"/>
<dbReference type="PROSITE" id="PS00108">
    <property type="entry name" value="PROTEIN_KINASE_ST"/>
    <property type="match status" value="1"/>
</dbReference>
<organism evidence="11 12">
    <name type="scientific">Edaphochlamys debaryana</name>
    <dbReference type="NCBI Taxonomy" id="47281"/>
    <lineage>
        <taxon>Eukaryota</taxon>
        <taxon>Viridiplantae</taxon>
        <taxon>Chlorophyta</taxon>
        <taxon>core chlorophytes</taxon>
        <taxon>Chlorophyceae</taxon>
        <taxon>CS clade</taxon>
        <taxon>Chlamydomonadales</taxon>
        <taxon>Chlamydomonadales incertae sedis</taxon>
        <taxon>Edaphochlamys</taxon>
    </lineage>
</organism>
<feature type="region of interest" description="Disordered" evidence="9">
    <location>
        <begin position="1030"/>
        <end position="1070"/>
    </location>
</feature>
<dbReference type="PROSITE" id="PS50011">
    <property type="entry name" value="PROTEIN_KINASE_DOM"/>
    <property type="match status" value="1"/>
</dbReference>
<evidence type="ECO:0000313" key="12">
    <source>
        <dbReference type="Proteomes" id="UP000612055"/>
    </source>
</evidence>
<evidence type="ECO:0000256" key="4">
    <source>
        <dbReference type="ARBA" id="ARBA00022741"/>
    </source>
</evidence>
<proteinExistence type="predicted"/>
<dbReference type="Proteomes" id="UP000612055">
    <property type="component" value="Unassembled WGS sequence"/>
</dbReference>
<keyword evidence="6" id="KW-0067">ATP-binding</keyword>
<feature type="region of interest" description="Disordered" evidence="9">
    <location>
        <begin position="669"/>
        <end position="688"/>
    </location>
</feature>
<name>A0A835Y7G4_9CHLO</name>
<evidence type="ECO:0000256" key="6">
    <source>
        <dbReference type="ARBA" id="ARBA00022840"/>
    </source>
</evidence>
<dbReference type="InterPro" id="IPR000719">
    <property type="entry name" value="Prot_kinase_dom"/>
</dbReference>
<comment type="caution">
    <text evidence="11">The sequence shown here is derived from an EMBL/GenBank/DDBJ whole genome shotgun (WGS) entry which is preliminary data.</text>
</comment>
<dbReference type="InterPro" id="IPR011009">
    <property type="entry name" value="Kinase-like_dom_sf"/>
</dbReference>
<feature type="region of interest" description="Disordered" evidence="9">
    <location>
        <begin position="776"/>
        <end position="860"/>
    </location>
</feature>
<feature type="compositionally biased region" description="Low complexity" evidence="9">
    <location>
        <begin position="845"/>
        <end position="857"/>
    </location>
</feature>
<feature type="region of interest" description="Disordered" evidence="9">
    <location>
        <begin position="872"/>
        <end position="920"/>
    </location>
</feature>
<sequence>MERYDYLSTISSGAYGVVYRVYDNVTKKICAAKGIRQAHEDAEVLRMTLRELKVLRALPPHANVVQLLEAFRSQSGRVYMVFEYVPGNLYEEMGFHPRNALPPPLLQSVAWQLLRALQHCHANGLVHRDIKPSNILISDDPGATTVTPPGGPASGGGSAAAAPTRRGSPYAGRIIKLCDFGFARTSADGSAVTQTLAAGGDAKLSSYIMTRWYRPPEVGNSTVDQLWRVMRCMGPLPARQAAALRKDRRLAPLWASVPAVTRTLATRLAGLEPRLVSLITSCLDLEPLRRPTAVQLLEMPYFWDVRQVLGGTELANQLPYLARDKSDNAVQSTVVPLSTVRTQHAAAERVQHAAVSVAAAAESLRHATATPATPAAAMASALAAAAAATATALTHLLSSGAQAPLSGGHTSSAGGDAVGPVAQAATAPVAAAAGATAPTASPTAGAMAGAAAFASGISPLVTADTCGAATSAAGAPRLPVALQLPSGPSGDPLLPQRPAGTSIQAAPSLAPCAESAAALGTIGAGRGSLSTHGMALDEETLLCMRSPAGAPQHSTPQRGGPQHAAGPRHNRALAAVGEAGLLRMDSHVTCCSSGVMHASASDGALACLSIFASGGAAGPSGIPCCATCGAGTSTNAAGALQRLMTTHHHHDATDSFPVPLVRAATTNCALPPSTTAGGPTGGGIDTRTGGMGLPRVSDSSAAYMHTLRWLGQHAYRSASSLNASMASVAAVAAAAGLATSTSTAASDHAQAHEHVCEEDEASCLARAVDGTVHSCSNAGAVPPHQQLGDGRTQQQLQQGPAHQHHHLHLHLHTHQSSQQQQPSTHGPTAAVHAGHSMYDSEPVGRRIPAPRAPAGAVMAPPGTTFSCQVAQNQKSKAEMYEGGPDQPRVVRPLPSGPRRSSSAAAAALSNGEPPSPRMRGGIVGCMPFLRARRVPGACPKARIPKAPAAASGGPTAGQPRAQLCPWAPITAAPPAHLKCSSGPGCAPTSNANVIGGPAYQASATLGTGASAFACNEIEAYVASSAAGSERGAAESGNSTPAAAVPHGSLPPCGGPGAEGGMLLGPSSVSTGGASRSSRACCSLSHTATGGTTSTAFSSDSASGFGAFATASYVSTWQDGFSAHGGTAAGPTAGTAAAATTSSSFCAAGNPGGSAHAAPPSCGAPASSSSNTVCAAVSVTSQLLLYASDIMRAAGAAGALGNSVYGGHDVIPEGEESGQLAMMTSRPQRGPINASSSCDGAGSSGAVARSPWQHSPLAGQQHEQGPAGGVTQLPVVAAPAVKSESGACGSTAAAASGGFRQKLLGWRSRLWGFVA</sequence>